<evidence type="ECO:0000313" key="3">
    <source>
        <dbReference type="EMBL" id="RRQ50695.1"/>
    </source>
</evidence>
<comment type="caution">
    <text evidence="3">The sequence shown here is derived from an EMBL/GenBank/DDBJ whole genome shotgun (WGS) entry which is preliminary data.</text>
</comment>
<dbReference type="RefSeq" id="WP_125222517.1">
    <property type="nucleotide sequence ID" value="NZ_QUSX01000001.1"/>
</dbReference>
<reference evidence="4" key="1">
    <citation type="submission" date="2018-12" db="EMBL/GenBank/DDBJ databases">
        <title>Maribacter lutimaris sp. nov., isolated from marine sediment.</title>
        <authorList>
            <person name="Kim K.K."/>
        </authorList>
    </citation>
    <scope>NUCLEOTIDE SEQUENCE [LARGE SCALE GENOMIC DNA]</scope>
    <source>
        <strain evidence="4">PoM-212</strain>
    </source>
</reference>
<dbReference type="AlphaFoldDB" id="A0A426RP09"/>
<evidence type="ECO:0000256" key="1">
    <source>
        <dbReference type="SAM" id="MobiDB-lite"/>
    </source>
</evidence>
<sequence>MRKVVLAALLLVGITAMAQEQNRKEGRRHMADLTPQQMATLQTKRMTLALDLTEDQQSKLQEMFAKNAAERKAKMEAHKARRESGESLSDDEKFALQNERLDNQIAHKEEMKAILDDAQYAKWEKIRAKRGKHAKGKDRKYRAEKK</sequence>
<name>A0A426RP09_9FLAO</name>
<dbReference type="EMBL" id="QUSX01000001">
    <property type="protein sequence ID" value="RRQ50695.1"/>
    <property type="molecule type" value="Genomic_DNA"/>
</dbReference>
<organism evidence="3 4">
    <name type="scientific">Maribacter algicola</name>
    <dbReference type="NCBI Taxonomy" id="2498892"/>
    <lineage>
        <taxon>Bacteria</taxon>
        <taxon>Pseudomonadati</taxon>
        <taxon>Bacteroidota</taxon>
        <taxon>Flavobacteriia</taxon>
        <taxon>Flavobacteriales</taxon>
        <taxon>Flavobacteriaceae</taxon>
        <taxon>Maribacter</taxon>
    </lineage>
</organism>
<gene>
    <name evidence="3" type="ORF">DZC72_09240</name>
</gene>
<proteinExistence type="predicted"/>
<dbReference type="Gene3D" id="1.20.120.1490">
    <property type="match status" value="1"/>
</dbReference>
<keyword evidence="4" id="KW-1185">Reference proteome</keyword>
<feature type="signal peptide" evidence="2">
    <location>
        <begin position="1"/>
        <end position="18"/>
    </location>
</feature>
<evidence type="ECO:0000313" key="4">
    <source>
        <dbReference type="Proteomes" id="UP000286990"/>
    </source>
</evidence>
<evidence type="ECO:0008006" key="5">
    <source>
        <dbReference type="Google" id="ProtNLM"/>
    </source>
</evidence>
<keyword evidence="2" id="KW-0732">Signal</keyword>
<evidence type="ECO:0000256" key="2">
    <source>
        <dbReference type="SAM" id="SignalP"/>
    </source>
</evidence>
<dbReference type="OrthoDB" id="956918at2"/>
<dbReference type="Proteomes" id="UP000286990">
    <property type="component" value="Unassembled WGS sequence"/>
</dbReference>
<protein>
    <recommendedName>
        <fullName evidence="5">DUF4890 domain-containing protein</fullName>
    </recommendedName>
</protein>
<feature type="region of interest" description="Disordered" evidence="1">
    <location>
        <begin position="68"/>
        <end position="92"/>
    </location>
</feature>
<accession>A0A426RP09</accession>
<feature type="chain" id="PRO_5019057583" description="DUF4890 domain-containing protein" evidence="2">
    <location>
        <begin position="19"/>
        <end position="146"/>
    </location>
</feature>